<gene>
    <name evidence="5" type="ORF">G4B88_006967</name>
</gene>
<feature type="compositionally biased region" description="Polar residues" evidence="2">
    <location>
        <begin position="19"/>
        <end position="29"/>
    </location>
</feature>
<comment type="caution">
    <text evidence="5">The sequence shown here is derived from an EMBL/GenBank/DDBJ whole genome shotgun (WGS) entry which is preliminary data.</text>
</comment>
<feature type="transmembrane region" description="Helical" evidence="3">
    <location>
        <begin position="35"/>
        <end position="52"/>
    </location>
</feature>
<dbReference type="GO" id="GO:0004568">
    <property type="term" value="F:chitinase activity"/>
    <property type="evidence" value="ECO:0007669"/>
    <property type="project" value="InterPro"/>
</dbReference>
<keyword evidence="1" id="KW-0147">Chitin-binding</keyword>
<name>A0A7J6G4A2_CANSA</name>
<dbReference type="EMBL" id="JAATIQ010000142">
    <property type="protein sequence ID" value="KAF4377687.1"/>
    <property type="molecule type" value="Genomic_DNA"/>
</dbReference>
<dbReference type="AlphaFoldDB" id="A0A7J6G4A2"/>
<evidence type="ECO:0000313" key="6">
    <source>
        <dbReference type="Proteomes" id="UP000583929"/>
    </source>
</evidence>
<keyword evidence="3" id="KW-0472">Membrane</keyword>
<reference evidence="5 6" key="1">
    <citation type="journal article" date="2020" name="bioRxiv">
        <title>Sequence and annotation of 42 cannabis genomes reveals extensive copy number variation in cannabinoid synthesis and pathogen resistance genes.</title>
        <authorList>
            <person name="Mckernan K.J."/>
            <person name="Helbert Y."/>
            <person name="Kane L.T."/>
            <person name="Ebling H."/>
            <person name="Zhang L."/>
            <person name="Liu B."/>
            <person name="Eaton Z."/>
            <person name="Mclaughlin S."/>
            <person name="Kingan S."/>
            <person name="Baybayan P."/>
            <person name="Concepcion G."/>
            <person name="Jordan M."/>
            <person name="Riva A."/>
            <person name="Barbazuk W."/>
            <person name="Harkins T."/>
        </authorList>
    </citation>
    <scope>NUCLEOTIDE SEQUENCE [LARGE SCALE GENOMIC DNA]</scope>
    <source>
        <strain evidence="6">cv. Jamaican Lion 4</strain>
        <tissue evidence="5">Leaf</tissue>
    </source>
</reference>
<feature type="domain" description="Glycoside hydrolase family 19 catalytic" evidence="4">
    <location>
        <begin position="1"/>
        <end position="41"/>
    </location>
</feature>
<dbReference type="SUPFAM" id="SSF53955">
    <property type="entry name" value="Lysozyme-like"/>
    <property type="match status" value="1"/>
</dbReference>
<dbReference type="InterPro" id="IPR000726">
    <property type="entry name" value="Glyco_hydro_19_cat"/>
</dbReference>
<dbReference type="Proteomes" id="UP000583929">
    <property type="component" value="Unassembled WGS sequence"/>
</dbReference>
<sequence length="82" mass="9016">MTPQGNKPSSHDVIIGRWSPSQSDRSAGRLPTSSMVALNVVMAEMIGWLVGLDSTRDIAIFLELAMDLTWIFTIKVLLLDIS</sequence>
<keyword evidence="3" id="KW-1133">Transmembrane helix</keyword>
<evidence type="ECO:0000256" key="1">
    <source>
        <dbReference type="ARBA" id="ARBA00022669"/>
    </source>
</evidence>
<feature type="transmembrane region" description="Helical" evidence="3">
    <location>
        <begin position="58"/>
        <end position="78"/>
    </location>
</feature>
<feature type="region of interest" description="Disordered" evidence="2">
    <location>
        <begin position="1"/>
        <end position="29"/>
    </location>
</feature>
<evidence type="ECO:0000259" key="4">
    <source>
        <dbReference type="Pfam" id="PF00182"/>
    </source>
</evidence>
<organism evidence="5 6">
    <name type="scientific">Cannabis sativa</name>
    <name type="common">Hemp</name>
    <name type="synonym">Marijuana</name>
    <dbReference type="NCBI Taxonomy" id="3483"/>
    <lineage>
        <taxon>Eukaryota</taxon>
        <taxon>Viridiplantae</taxon>
        <taxon>Streptophyta</taxon>
        <taxon>Embryophyta</taxon>
        <taxon>Tracheophyta</taxon>
        <taxon>Spermatophyta</taxon>
        <taxon>Magnoliopsida</taxon>
        <taxon>eudicotyledons</taxon>
        <taxon>Gunneridae</taxon>
        <taxon>Pentapetalae</taxon>
        <taxon>rosids</taxon>
        <taxon>fabids</taxon>
        <taxon>Rosales</taxon>
        <taxon>Cannabaceae</taxon>
        <taxon>Cannabis</taxon>
    </lineage>
</organism>
<dbReference type="Gene3D" id="1.10.530.10">
    <property type="match status" value="1"/>
</dbReference>
<dbReference type="GO" id="GO:0008061">
    <property type="term" value="F:chitin binding"/>
    <property type="evidence" value="ECO:0007669"/>
    <property type="project" value="UniProtKB-KW"/>
</dbReference>
<accession>A0A7J6G4A2</accession>
<evidence type="ECO:0000256" key="2">
    <source>
        <dbReference type="SAM" id="MobiDB-lite"/>
    </source>
</evidence>
<dbReference type="Pfam" id="PF00182">
    <property type="entry name" value="Glyco_hydro_19"/>
    <property type="match status" value="1"/>
</dbReference>
<keyword evidence="3" id="KW-0812">Transmembrane</keyword>
<dbReference type="InterPro" id="IPR023346">
    <property type="entry name" value="Lysozyme-like_dom_sf"/>
</dbReference>
<dbReference type="GO" id="GO:0016998">
    <property type="term" value="P:cell wall macromolecule catabolic process"/>
    <property type="evidence" value="ECO:0007669"/>
    <property type="project" value="InterPro"/>
</dbReference>
<keyword evidence="6" id="KW-1185">Reference proteome</keyword>
<proteinExistence type="predicted"/>
<dbReference type="GO" id="GO:0006032">
    <property type="term" value="P:chitin catabolic process"/>
    <property type="evidence" value="ECO:0007669"/>
    <property type="project" value="InterPro"/>
</dbReference>
<protein>
    <recommendedName>
        <fullName evidence="4">Glycoside hydrolase family 19 catalytic domain-containing protein</fullName>
    </recommendedName>
</protein>
<evidence type="ECO:0000313" key="5">
    <source>
        <dbReference type="EMBL" id="KAF4377687.1"/>
    </source>
</evidence>
<evidence type="ECO:0000256" key="3">
    <source>
        <dbReference type="SAM" id="Phobius"/>
    </source>
</evidence>